<dbReference type="EMBL" id="CAMXCT020000384">
    <property type="protein sequence ID" value="CAL1131413.1"/>
    <property type="molecule type" value="Genomic_DNA"/>
</dbReference>
<protein>
    <submittedName>
        <fullName evidence="3">Hemicentin-1</fullName>
    </submittedName>
</protein>
<dbReference type="InterPro" id="IPR000884">
    <property type="entry name" value="TSP1_rpt"/>
</dbReference>
<comment type="caution">
    <text evidence="1">The sequence shown here is derived from an EMBL/GenBank/DDBJ whole genome shotgun (WGS) entry which is preliminary data.</text>
</comment>
<accession>A0A9P1BT92</accession>
<gene>
    <name evidence="1" type="ORF">C1SCF055_LOCUS6127</name>
</gene>
<evidence type="ECO:0000313" key="1">
    <source>
        <dbReference type="EMBL" id="CAI3978038.1"/>
    </source>
</evidence>
<reference evidence="1" key="1">
    <citation type="submission" date="2022-10" db="EMBL/GenBank/DDBJ databases">
        <authorList>
            <person name="Chen Y."/>
            <person name="Dougan E. K."/>
            <person name="Chan C."/>
            <person name="Rhodes N."/>
            <person name="Thang M."/>
        </authorList>
    </citation>
    <scope>NUCLEOTIDE SEQUENCE</scope>
</reference>
<evidence type="ECO:0000313" key="3">
    <source>
        <dbReference type="EMBL" id="CAL4765350.1"/>
    </source>
</evidence>
<dbReference type="EMBL" id="CAMXCT030000384">
    <property type="protein sequence ID" value="CAL4765350.1"/>
    <property type="molecule type" value="Genomic_DNA"/>
</dbReference>
<proteinExistence type="predicted"/>
<keyword evidence="4" id="KW-1185">Reference proteome</keyword>
<dbReference type="AlphaFoldDB" id="A0A9P1BT92"/>
<evidence type="ECO:0000313" key="4">
    <source>
        <dbReference type="Proteomes" id="UP001152797"/>
    </source>
</evidence>
<dbReference type="Proteomes" id="UP001152797">
    <property type="component" value="Unassembled WGS sequence"/>
</dbReference>
<dbReference type="EMBL" id="CAMXCT010000384">
    <property type="protein sequence ID" value="CAI3978038.1"/>
    <property type="molecule type" value="Genomic_DNA"/>
</dbReference>
<evidence type="ECO:0000313" key="2">
    <source>
        <dbReference type="EMBL" id="CAL1131413.1"/>
    </source>
</evidence>
<dbReference type="PROSITE" id="PS50092">
    <property type="entry name" value="TSP1"/>
    <property type="match status" value="1"/>
</dbReference>
<sequence length="174" mass="18725">MEHHACPYEADCPETSTYCPNGAEPRPCEFSDWSAWSEPLGCTGLCTRTRDIVRQNSCGGAACEGPLHDSAYCDGASACETSPKDCKLGPWGPWSVCNANVTQQRTVAQQHLAAATVRCPRAIFSVAVDKEGGYGLFLDVRQAKHSLFVPTGQDDISLLTPHCAEIVRPVPADL</sequence>
<name>A0A9P1BT92_9DINO</name>
<reference evidence="2" key="2">
    <citation type="submission" date="2024-04" db="EMBL/GenBank/DDBJ databases">
        <authorList>
            <person name="Chen Y."/>
            <person name="Shah S."/>
            <person name="Dougan E. K."/>
            <person name="Thang M."/>
            <person name="Chan C."/>
        </authorList>
    </citation>
    <scope>NUCLEOTIDE SEQUENCE [LARGE SCALE GENOMIC DNA]</scope>
</reference>
<dbReference type="OrthoDB" id="98591at2759"/>
<organism evidence="1">
    <name type="scientific">Cladocopium goreaui</name>
    <dbReference type="NCBI Taxonomy" id="2562237"/>
    <lineage>
        <taxon>Eukaryota</taxon>
        <taxon>Sar</taxon>
        <taxon>Alveolata</taxon>
        <taxon>Dinophyceae</taxon>
        <taxon>Suessiales</taxon>
        <taxon>Symbiodiniaceae</taxon>
        <taxon>Cladocopium</taxon>
    </lineage>
</organism>